<protein>
    <recommendedName>
        <fullName evidence="4">Lipoprotein</fullName>
    </recommendedName>
</protein>
<reference evidence="2 3" key="1">
    <citation type="submission" date="2019-11" db="EMBL/GenBank/DDBJ databases">
        <authorList>
            <person name="Criscuolo A."/>
        </authorList>
    </citation>
    <scope>NUCLEOTIDE SEQUENCE [LARGE SCALE GENOMIC DNA]</scope>
    <source>
        <strain evidence="2">CIP111667</strain>
    </source>
</reference>
<dbReference type="RefSeq" id="WP_156739861.1">
    <property type="nucleotide sequence ID" value="NZ_CACRYJ010000016.1"/>
</dbReference>
<keyword evidence="1" id="KW-0732">Signal</keyword>
<dbReference type="EMBL" id="CACRYJ010000016">
    <property type="protein sequence ID" value="VZO35832.1"/>
    <property type="molecule type" value="Genomic_DNA"/>
</dbReference>
<comment type="caution">
    <text evidence="2">The sequence shown here is derived from an EMBL/GenBank/DDBJ whole genome shotgun (WGS) entry which is preliminary data.</text>
</comment>
<dbReference type="PROSITE" id="PS51257">
    <property type="entry name" value="PROKAR_LIPOPROTEIN"/>
    <property type="match status" value="1"/>
</dbReference>
<proteinExistence type="predicted"/>
<accession>A0A7M4DFY9</accession>
<evidence type="ECO:0000313" key="2">
    <source>
        <dbReference type="EMBL" id="VZO35832.1"/>
    </source>
</evidence>
<organism evidence="2 3">
    <name type="scientific">Occultella aeris</name>
    <dbReference type="NCBI Taxonomy" id="2761496"/>
    <lineage>
        <taxon>Bacteria</taxon>
        <taxon>Bacillati</taxon>
        <taxon>Actinomycetota</taxon>
        <taxon>Actinomycetes</taxon>
        <taxon>Micrococcales</taxon>
        <taxon>Ruaniaceae</taxon>
        <taxon>Occultella</taxon>
    </lineage>
</organism>
<evidence type="ECO:0008006" key="4">
    <source>
        <dbReference type="Google" id="ProtNLM"/>
    </source>
</evidence>
<feature type="chain" id="PRO_5029485175" description="Lipoprotein" evidence="1">
    <location>
        <begin position="26"/>
        <end position="147"/>
    </location>
</feature>
<keyword evidence="3" id="KW-1185">Reference proteome</keyword>
<dbReference type="AlphaFoldDB" id="A0A7M4DFY9"/>
<gene>
    <name evidence="2" type="ORF">HALOF300_01034</name>
</gene>
<name>A0A7M4DFY9_9MICO</name>
<dbReference type="Proteomes" id="UP000419743">
    <property type="component" value="Unassembled WGS sequence"/>
</dbReference>
<feature type="signal peptide" evidence="1">
    <location>
        <begin position="1"/>
        <end position="25"/>
    </location>
</feature>
<sequence length="147" mass="15140">MITVIRSGTTALLACALAVAVSACAGGSGEPSDADRPDALATWAAEDAEGGDGALLVGTLVLDGGCLVVRTEVPLEADPSQPMEVTPVFPWPEVQWDGQTLRIQGMSVTVGEQIELGGGLGSGPLREDNRVEIPETCPAEQFFYVGA</sequence>
<evidence type="ECO:0000313" key="3">
    <source>
        <dbReference type="Proteomes" id="UP000419743"/>
    </source>
</evidence>
<evidence type="ECO:0000256" key="1">
    <source>
        <dbReference type="SAM" id="SignalP"/>
    </source>
</evidence>